<evidence type="ECO:0000313" key="1">
    <source>
        <dbReference type="EMBL" id="KAI7950170.1"/>
    </source>
</evidence>
<reference evidence="2" key="2">
    <citation type="journal article" date="2018" name="Mol. Plant Microbe Interact.">
        <title>Genome sequence resources for the wheat stripe rust pathogen (Puccinia striiformis f. sp. tritici) and the barley stripe rust pathogen (Puccinia striiformis f. sp. hordei).</title>
        <authorList>
            <person name="Xia C."/>
            <person name="Wang M."/>
            <person name="Yin C."/>
            <person name="Cornejo O.E."/>
            <person name="Hulbert S.H."/>
            <person name="Chen X."/>
        </authorList>
    </citation>
    <scope>NUCLEOTIDE SEQUENCE [LARGE SCALE GENOMIC DNA]</scope>
    <source>
        <strain evidence="2">93-210</strain>
    </source>
</reference>
<name>A0ACC0EFF2_9BASI</name>
<gene>
    <name evidence="1" type="ORF">MJO28_008991</name>
</gene>
<proteinExistence type="predicted"/>
<dbReference type="EMBL" id="CM045872">
    <property type="protein sequence ID" value="KAI7950170.1"/>
    <property type="molecule type" value="Genomic_DNA"/>
</dbReference>
<sequence length="403" mass="45579">MSAGSITDEHREQADSIIERFESISAKSDSAMGDPGSWCYQGKHASVDPDLTRDLLVQMESNLLPQLRQHIITLNELLNPADLCEEPTTRLNLISEIQSRLGGTSGQIISANRNIWSNYALVGLDQFTDQHLNESKVFRICNMHGYLTHSFQEAFSDVCDGHCTVILVMGLSQTEHDIAEDVSEARKHVLEATDTLFEAIERAINWLKGSELDNIQLAWTKERSEIDSILKKYLGFVDRRSDSNDQLQLEPSDHEQMLKLAKLVIPIIKLYRLFMDKLSERGMNRKQLIPKFTTLCTAELDALVDLPYGANSKLCEILNILRGSDFNGEESSYDSLSQTVEAFQDDFRGSPRLILAHFLPIVPDTDGFTQKYYNDWLITWETLFTIATDNFLLAVPGSRNNSP</sequence>
<reference evidence="2" key="1">
    <citation type="journal article" date="2018" name="BMC Genomics">
        <title>Genomic insights into host adaptation between the wheat stripe rust pathogen (Puccinia striiformis f. sp. tritici) and the barley stripe rust pathogen (Puccinia striiformis f. sp. hordei).</title>
        <authorList>
            <person name="Xia C."/>
            <person name="Wang M."/>
            <person name="Yin C."/>
            <person name="Cornejo O.E."/>
            <person name="Hulbert S.H."/>
            <person name="Chen X."/>
        </authorList>
    </citation>
    <scope>NUCLEOTIDE SEQUENCE [LARGE SCALE GENOMIC DNA]</scope>
    <source>
        <strain evidence="2">93-210</strain>
    </source>
</reference>
<evidence type="ECO:0000313" key="2">
    <source>
        <dbReference type="Proteomes" id="UP001060170"/>
    </source>
</evidence>
<keyword evidence="2" id="KW-1185">Reference proteome</keyword>
<accession>A0ACC0EFF2</accession>
<organism evidence="1 2">
    <name type="scientific">Puccinia striiformis f. sp. tritici</name>
    <dbReference type="NCBI Taxonomy" id="168172"/>
    <lineage>
        <taxon>Eukaryota</taxon>
        <taxon>Fungi</taxon>
        <taxon>Dikarya</taxon>
        <taxon>Basidiomycota</taxon>
        <taxon>Pucciniomycotina</taxon>
        <taxon>Pucciniomycetes</taxon>
        <taxon>Pucciniales</taxon>
        <taxon>Pucciniaceae</taxon>
        <taxon>Puccinia</taxon>
    </lineage>
</organism>
<dbReference type="Proteomes" id="UP001060170">
    <property type="component" value="Chromosome 8"/>
</dbReference>
<reference evidence="1 2" key="3">
    <citation type="journal article" date="2022" name="Microbiol. Spectr.">
        <title>Folding features and dynamics of 3D genome architecture in plant fungal pathogens.</title>
        <authorList>
            <person name="Xia C."/>
        </authorList>
    </citation>
    <scope>NUCLEOTIDE SEQUENCE [LARGE SCALE GENOMIC DNA]</scope>
    <source>
        <strain evidence="1 2">93-210</strain>
    </source>
</reference>
<comment type="caution">
    <text evidence="1">The sequence shown here is derived from an EMBL/GenBank/DDBJ whole genome shotgun (WGS) entry which is preliminary data.</text>
</comment>
<protein>
    <submittedName>
        <fullName evidence="1">Uncharacterized protein</fullName>
    </submittedName>
</protein>